<proteinExistence type="predicted"/>
<sequence length="179" mass="20593">MIPIIMLIRTILVSCFSTVSLICEIPHSLIIQRSAYVLFQTSRRADSSCRETKRHLTLMGCAKTYFEGLLRDLNGYKCFNFSFLIHSLGDELVCLQSRPFTNRKHLAHHERKIWQRRPRTVEELESCVRQELDKSSSPTTPLNGLLTHVPDVYRLLSKEEGMLQSATHGPVSTFEKCCH</sequence>
<evidence type="ECO:0000313" key="2">
    <source>
        <dbReference type="Proteomes" id="UP000261620"/>
    </source>
</evidence>
<accession>A0A3Q3W1C6</accession>
<evidence type="ECO:0000313" key="1">
    <source>
        <dbReference type="Ensembl" id="ENSMMOP00000002149.1"/>
    </source>
</evidence>
<keyword evidence="2" id="KW-1185">Reference proteome</keyword>
<name>A0A3Q3W1C6_MOLML</name>
<dbReference type="Ensembl" id="ENSMMOT00000002186.1">
    <property type="protein sequence ID" value="ENSMMOP00000002149.1"/>
    <property type="gene ID" value="ENSMMOG00000001773.1"/>
</dbReference>
<dbReference type="Proteomes" id="UP000261620">
    <property type="component" value="Unplaced"/>
</dbReference>
<reference evidence="1" key="2">
    <citation type="submission" date="2025-09" db="UniProtKB">
        <authorList>
            <consortium name="Ensembl"/>
        </authorList>
    </citation>
    <scope>IDENTIFICATION</scope>
</reference>
<organism evidence="1 2">
    <name type="scientific">Mola mola</name>
    <name type="common">Ocean sunfish</name>
    <name type="synonym">Tetraodon mola</name>
    <dbReference type="NCBI Taxonomy" id="94237"/>
    <lineage>
        <taxon>Eukaryota</taxon>
        <taxon>Metazoa</taxon>
        <taxon>Chordata</taxon>
        <taxon>Craniata</taxon>
        <taxon>Vertebrata</taxon>
        <taxon>Euteleostomi</taxon>
        <taxon>Actinopterygii</taxon>
        <taxon>Neopterygii</taxon>
        <taxon>Teleostei</taxon>
        <taxon>Neoteleostei</taxon>
        <taxon>Acanthomorphata</taxon>
        <taxon>Eupercaria</taxon>
        <taxon>Tetraodontiformes</taxon>
        <taxon>Molidae</taxon>
        <taxon>Mola</taxon>
    </lineage>
</organism>
<protein>
    <submittedName>
        <fullName evidence="1">Uncharacterized protein</fullName>
    </submittedName>
</protein>
<dbReference type="AlphaFoldDB" id="A0A3Q3W1C6"/>
<reference evidence="1" key="1">
    <citation type="submission" date="2025-08" db="UniProtKB">
        <authorList>
            <consortium name="Ensembl"/>
        </authorList>
    </citation>
    <scope>IDENTIFICATION</scope>
</reference>